<gene>
    <name evidence="5" type="ORF">ACD591_11395</name>
</gene>
<evidence type="ECO:0000256" key="3">
    <source>
        <dbReference type="ARBA" id="ARBA00048488"/>
    </source>
</evidence>
<dbReference type="Pfam" id="PF01641">
    <property type="entry name" value="SelR"/>
    <property type="match status" value="1"/>
</dbReference>
<dbReference type="GO" id="GO:0033743">
    <property type="term" value="F:peptide-methionine (R)-S-oxide reductase activity"/>
    <property type="evidence" value="ECO:0007669"/>
    <property type="project" value="UniProtKB-EC"/>
</dbReference>
<dbReference type="InterPro" id="IPR011057">
    <property type="entry name" value="Mss4-like_sf"/>
</dbReference>
<protein>
    <recommendedName>
        <fullName evidence="1">peptide-methionine (R)-S-oxide reductase</fullName>
        <ecNumber evidence="1">1.8.4.12</ecNumber>
    </recommendedName>
</protein>
<dbReference type="InterPro" id="IPR028427">
    <property type="entry name" value="Met_Sox_Rdtase_MsrB"/>
</dbReference>
<dbReference type="PROSITE" id="PS51790">
    <property type="entry name" value="MSRB"/>
    <property type="match status" value="1"/>
</dbReference>
<evidence type="ECO:0000259" key="4">
    <source>
        <dbReference type="PROSITE" id="PS51790"/>
    </source>
</evidence>
<dbReference type="PANTHER" id="PTHR10173">
    <property type="entry name" value="METHIONINE SULFOXIDE REDUCTASE"/>
    <property type="match status" value="1"/>
</dbReference>
<dbReference type="EMBL" id="JBGOGF010000005">
    <property type="protein sequence ID" value="MFA1771896.1"/>
    <property type="molecule type" value="Genomic_DNA"/>
</dbReference>
<evidence type="ECO:0000256" key="2">
    <source>
        <dbReference type="ARBA" id="ARBA00023002"/>
    </source>
</evidence>
<dbReference type="RefSeq" id="WP_308422726.1">
    <property type="nucleotide sequence ID" value="NZ_BMMG01000006.1"/>
</dbReference>
<evidence type="ECO:0000313" key="5">
    <source>
        <dbReference type="EMBL" id="MFA1771896.1"/>
    </source>
</evidence>
<dbReference type="Gene3D" id="2.170.150.20">
    <property type="entry name" value="Peptide methionine sulfoxide reductase"/>
    <property type="match status" value="1"/>
</dbReference>
<accession>A0ABV4RH48</accession>
<dbReference type="EC" id="1.8.4.12" evidence="1"/>
<dbReference type="PANTHER" id="PTHR10173:SF52">
    <property type="entry name" value="METHIONINE-R-SULFOXIDE REDUCTASE B1"/>
    <property type="match status" value="1"/>
</dbReference>
<feature type="domain" description="MsrB" evidence="4">
    <location>
        <begin position="6"/>
        <end position="118"/>
    </location>
</feature>
<comment type="caution">
    <text evidence="5">The sequence shown here is derived from an EMBL/GenBank/DDBJ whole genome shotgun (WGS) entry which is preliminary data.</text>
</comment>
<comment type="catalytic activity">
    <reaction evidence="3">
        <text>L-methionyl-[protein] + [thioredoxin]-disulfide + H2O = L-methionyl-(R)-S-oxide-[protein] + [thioredoxin]-dithiol</text>
        <dbReference type="Rhea" id="RHEA:24164"/>
        <dbReference type="Rhea" id="RHEA-COMP:10698"/>
        <dbReference type="Rhea" id="RHEA-COMP:10700"/>
        <dbReference type="Rhea" id="RHEA-COMP:12313"/>
        <dbReference type="Rhea" id="RHEA-COMP:12314"/>
        <dbReference type="ChEBI" id="CHEBI:15377"/>
        <dbReference type="ChEBI" id="CHEBI:16044"/>
        <dbReference type="ChEBI" id="CHEBI:29950"/>
        <dbReference type="ChEBI" id="CHEBI:45764"/>
        <dbReference type="ChEBI" id="CHEBI:50058"/>
        <dbReference type="EC" id="1.8.4.12"/>
    </reaction>
</comment>
<dbReference type="InterPro" id="IPR002579">
    <property type="entry name" value="Met_Sox_Rdtase_MsrB_dom"/>
</dbReference>
<keyword evidence="2 5" id="KW-0560">Oxidoreductase</keyword>
<dbReference type="Proteomes" id="UP001570846">
    <property type="component" value="Unassembled WGS sequence"/>
</dbReference>
<evidence type="ECO:0000313" key="6">
    <source>
        <dbReference type="Proteomes" id="UP001570846"/>
    </source>
</evidence>
<proteinExistence type="predicted"/>
<reference evidence="5 6" key="1">
    <citation type="submission" date="2024-08" db="EMBL/GenBank/DDBJ databases">
        <authorList>
            <person name="Wei W."/>
        </authorList>
    </citation>
    <scope>NUCLEOTIDE SEQUENCE [LARGE SCALE GENOMIC DNA]</scope>
    <source>
        <strain evidence="5 6">XU2</strain>
    </source>
</reference>
<name>A0ABV4RH48_9BACT</name>
<organism evidence="5 6">
    <name type="scientific">Rufibacter glacialis</name>
    <dbReference type="NCBI Taxonomy" id="1259555"/>
    <lineage>
        <taxon>Bacteria</taxon>
        <taxon>Pseudomonadati</taxon>
        <taxon>Bacteroidota</taxon>
        <taxon>Cytophagia</taxon>
        <taxon>Cytophagales</taxon>
        <taxon>Hymenobacteraceae</taxon>
        <taxon>Rufibacter</taxon>
    </lineage>
</organism>
<dbReference type="SUPFAM" id="SSF51316">
    <property type="entry name" value="Mss4-like"/>
    <property type="match status" value="1"/>
</dbReference>
<sequence length="125" mass="14447">MVFGWKNGRRRIAMFENRKIDWEQNAGRQPKGFYTCSRCRLPLFSSSQKFDSKTGFPSFWAHFKENVRKTRLLTYGRDRIQLLCQGCGLHLGHLFPDPRTPSQVRYCINSDSLGYPAPPSPDSST</sequence>
<keyword evidence="6" id="KW-1185">Reference proteome</keyword>
<evidence type="ECO:0000256" key="1">
    <source>
        <dbReference type="ARBA" id="ARBA00012499"/>
    </source>
</evidence>